<dbReference type="Proteomes" id="UP000515598">
    <property type="component" value="Chromosome"/>
</dbReference>
<gene>
    <name evidence="1" type="ORF">GPNADHDJ_01592</name>
</gene>
<protein>
    <submittedName>
        <fullName evidence="1">Uncharacterized protein</fullName>
    </submittedName>
</protein>
<proteinExistence type="predicted"/>
<dbReference type="EMBL" id="CP060025">
    <property type="protein sequence ID" value="QNG77406.1"/>
    <property type="molecule type" value="Genomic_DNA"/>
</dbReference>
<organism evidence="1 2">
    <name type="scientific">Stenotrophomonas maltophilia</name>
    <name type="common">Pseudomonas maltophilia</name>
    <name type="synonym">Xanthomonas maltophilia</name>
    <dbReference type="NCBI Taxonomy" id="40324"/>
    <lineage>
        <taxon>Bacteria</taxon>
        <taxon>Pseudomonadati</taxon>
        <taxon>Pseudomonadota</taxon>
        <taxon>Gammaproteobacteria</taxon>
        <taxon>Lysobacterales</taxon>
        <taxon>Lysobacteraceae</taxon>
        <taxon>Stenotrophomonas</taxon>
        <taxon>Stenotrophomonas maltophilia group</taxon>
    </lineage>
</organism>
<evidence type="ECO:0000313" key="2">
    <source>
        <dbReference type="Proteomes" id="UP000515598"/>
    </source>
</evidence>
<name>A0AAX1IBV6_STEMA</name>
<accession>A0AAX1IBV6</accession>
<evidence type="ECO:0000313" key="1">
    <source>
        <dbReference type="EMBL" id="QNG77406.1"/>
    </source>
</evidence>
<reference evidence="1 2" key="1">
    <citation type="submission" date="2020-08" db="EMBL/GenBank/DDBJ databases">
        <title>Phenotypic and transcriptomic analysis of seven clinical Stenotrophomonas maltophilia isolates identify a small set of shared and commonly regulated genes involved in biofilm lifestyle.</title>
        <authorList>
            <person name="Alio I."/>
            <person name="Gudzuhn M."/>
            <person name="Streit W."/>
        </authorList>
    </citation>
    <scope>NUCLEOTIDE SEQUENCE [LARGE SCALE GENOMIC DNA]</scope>
    <source>
        <strain evidence="1 2">UHH_SKK55</strain>
    </source>
</reference>
<sequence>MIRMPLLNFGGINRWQGEIPIGEGSHQSQISTFNVCENDGGESGLLSAKSGLSQCLEPAHESAWYRTNIGPNPT</sequence>
<dbReference type="AlphaFoldDB" id="A0AAX1IBV6"/>